<name>A0ABV5ZJE9_9BACT</name>
<feature type="domain" description="PD-(D/E)XK endonuclease-like" evidence="1">
    <location>
        <begin position="672"/>
        <end position="984"/>
    </location>
</feature>
<dbReference type="Pfam" id="PF12705">
    <property type="entry name" value="PDDEXK_1"/>
    <property type="match status" value="1"/>
</dbReference>
<gene>
    <name evidence="2" type="ORF">ACFFK8_06850</name>
</gene>
<evidence type="ECO:0000313" key="3">
    <source>
        <dbReference type="Proteomes" id="UP001589688"/>
    </source>
</evidence>
<keyword evidence="3" id="KW-1185">Reference proteome</keyword>
<dbReference type="RefSeq" id="WP_027952622.1">
    <property type="nucleotide sequence ID" value="NZ_JADU01000026.1"/>
</dbReference>
<dbReference type="InterPro" id="IPR027417">
    <property type="entry name" value="P-loop_NTPase"/>
</dbReference>
<accession>A0ABV5ZJE9</accession>
<dbReference type="InterPro" id="IPR038726">
    <property type="entry name" value="PDDEXK_AddAB-type"/>
</dbReference>
<dbReference type="SUPFAM" id="SSF52540">
    <property type="entry name" value="P-loop containing nucleoside triphosphate hydrolases"/>
    <property type="match status" value="1"/>
</dbReference>
<dbReference type="Gene3D" id="3.90.320.10">
    <property type="match status" value="1"/>
</dbReference>
<reference evidence="2 3" key="1">
    <citation type="submission" date="2024-09" db="EMBL/GenBank/DDBJ databases">
        <authorList>
            <person name="Sun Q."/>
            <person name="Mori K."/>
        </authorList>
    </citation>
    <scope>NUCLEOTIDE SEQUENCE [LARGE SCALE GENOMIC DNA]</scope>
    <source>
        <strain evidence="2 3">ATCC 51272</strain>
    </source>
</reference>
<protein>
    <submittedName>
        <fullName evidence="2">PD-(D/E)XK nuclease family protein</fullName>
    </submittedName>
</protein>
<evidence type="ECO:0000259" key="1">
    <source>
        <dbReference type="Pfam" id="PF12705"/>
    </source>
</evidence>
<dbReference type="Proteomes" id="UP001589688">
    <property type="component" value="Unassembled WGS sequence"/>
</dbReference>
<dbReference type="InterPro" id="IPR011604">
    <property type="entry name" value="PDDEXK-like_dom_sf"/>
</dbReference>
<organism evidence="2 3">
    <name type="scientific">Hallella seregens ATCC 51272</name>
    <dbReference type="NCBI Taxonomy" id="1336250"/>
    <lineage>
        <taxon>Bacteria</taxon>
        <taxon>Pseudomonadati</taxon>
        <taxon>Bacteroidota</taxon>
        <taxon>Bacteroidia</taxon>
        <taxon>Bacteroidales</taxon>
        <taxon>Prevotellaceae</taxon>
        <taxon>Hallella</taxon>
    </lineage>
</organism>
<dbReference type="EMBL" id="JBHLZF010000002">
    <property type="protein sequence ID" value="MFB9897518.1"/>
    <property type="molecule type" value="Genomic_DNA"/>
</dbReference>
<comment type="caution">
    <text evidence="2">The sequence shown here is derived from an EMBL/GenBank/DDBJ whole genome shotgun (WGS) entry which is preliminary data.</text>
</comment>
<proteinExistence type="predicted"/>
<evidence type="ECO:0000313" key="2">
    <source>
        <dbReference type="EMBL" id="MFB9897518.1"/>
    </source>
</evidence>
<sequence length="986" mass="112238">MNSFLQYVARDMLAKHPEGLNDVAVVFPNKRASLFFNQALCDEVGKPLWSPAYIAISDLFRRHSELQVPDPIQLVFRLYNVFCEVTDSCESLDHFYSWGQLLLADFDDLDKNMADADKLFINLEAWQELKDFSFLTEAQRQSLEDFFGKVMDDTEMQQRFNDVWRHLGTIYHRYRQSLEADGLAYEGMLYRRVVQSRDIDFHYRHYIFVGFNLLQKVEQRLFRRLKEEGRAEFYWDYDEAFVRDNHEAGRHIAANLDKFPNELSPQRISAGLSHDEIYTAMSVPKDIAYISAPTENIQARYVAEWLRQNGRIADGSRTVIVLGNENLLETVVHCLPDEVKDVNITTGYPLASSPVGTLVNALIDLQLHGHTDHSDNYRLRQVAQVLRHPYAKYISADCSALLQHLAAHNLHFPSRRQLTEGYCEALGELFTTLQPTDGRLPLLGWVAGLLKRVGIHSRDTDDPLMHEAIFRMYTLVNRLDSIMIPVAADTAPAAAGVDPKSGRQLVSLSILQRLMSQVVQSTTIPFHGEPLLGIQVMGVLETRNLDFDHVLLLSCNEGNLPKSVNDASFIPHSLRAGYELTTVENKVSIYAYYFYALLQRAGDITLAYNNSTDDGHKGEMSRFMLQLMVENHQRHRIRYGTLLSGQQATLIQRRPIEKTNEVQERLLGIPNLSPSAISRYLRCPLQFYYSSVCRLREDAANKEDEIDNVTFGNIFHRAAELVHLHLSHDCRQQVTAEGIARLLKDKTQLDALIDRAFRNVLLNNDDAGPRMQYNGLQRLNKKVIQLYVERLLALDRQLAPFDILALEQSFHDKLTFTVNGRSHTVDIGGQIDRLDRITRQGQSVIRVVDYKTGSPLSARPGNIEEIFNPKNVDTKHSTYYLQAFLYAGIIRHGTEVQPQVNPEGLAVAPALFFIRQSATEDYDPTLTLAPPKGKREAVTDIDTKYDEFMAALRTLVAEIFNPAVPFNPTADGKRCINCPYNSICGL</sequence>